<dbReference type="InterPro" id="IPR001525">
    <property type="entry name" value="C5_MeTfrase"/>
</dbReference>
<dbReference type="GO" id="GO:0009307">
    <property type="term" value="P:DNA restriction-modification system"/>
    <property type="evidence" value="ECO:0007669"/>
    <property type="project" value="UniProtKB-KW"/>
</dbReference>
<reference evidence="5 6" key="1">
    <citation type="submission" date="2016-10" db="EMBL/GenBank/DDBJ databases">
        <authorList>
            <person name="de Groot N.N."/>
        </authorList>
    </citation>
    <scope>NUCLEOTIDE SEQUENCE [LARGE SCALE GENOMIC DNA]</scope>
    <source>
        <strain evidence="5 6">DSM 6793</strain>
    </source>
</reference>
<dbReference type="InterPro" id="IPR029063">
    <property type="entry name" value="SAM-dependent_MTases_sf"/>
</dbReference>
<dbReference type="RefSeq" id="WP_221405432.1">
    <property type="nucleotide sequence ID" value="NZ_FOLE01000023.1"/>
</dbReference>
<evidence type="ECO:0000256" key="4">
    <source>
        <dbReference type="ARBA" id="ARBA00047422"/>
    </source>
</evidence>
<dbReference type="Gene3D" id="3.90.120.10">
    <property type="entry name" value="DNA Methylase, subunit A, domain 2"/>
    <property type="match status" value="1"/>
</dbReference>
<proteinExistence type="predicted"/>
<dbReference type="Pfam" id="PF00145">
    <property type="entry name" value="DNA_methylase"/>
    <property type="match status" value="1"/>
</dbReference>
<gene>
    <name evidence="5" type="ORF">SAMN05421780_1238</name>
</gene>
<keyword evidence="3" id="KW-0680">Restriction system</keyword>
<keyword evidence="1 5" id="KW-0489">Methyltransferase</keyword>
<evidence type="ECO:0000256" key="2">
    <source>
        <dbReference type="ARBA" id="ARBA00022679"/>
    </source>
</evidence>
<dbReference type="GO" id="GO:0032259">
    <property type="term" value="P:methylation"/>
    <property type="evidence" value="ECO:0007669"/>
    <property type="project" value="UniProtKB-KW"/>
</dbReference>
<dbReference type="GO" id="GO:0003886">
    <property type="term" value="F:DNA (cytosine-5-)-methyltransferase activity"/>
    <property type="evidence" value="ECO:0007669"/>
    <property type="project" value="UniProtKB-EC"/>
</dbReference>
<comment type="catalytic activity">
    <reaction evidence="4">
        <text>a 2'-deoxycytidine in DNA + S-adenosyl-L-methionine = a 5-methyl-2'-deoxycytidine in DNA + S-adenosyl-L-homocysteine + H(+)</text>
        <dbReference type="Rhea" id="RHEA:13681"/>
        <dbReference type="Rhea" id="RHEA-COMP:11369"/>
        <dbReference type="Rhea" id="RHEA-COMP:11370"/>
        <dbReference type="ChEBI" id="CHEBI:15378"/>
        <dbReference type="ChEBI" id="CHEBI:57856"/>
        <dbReference type="ChEBI" id="CHEBI:59789"/>
        <dbReference type="ChEBI" id="CHEBI:85452"/>
        <dbReference type="ChEBI" id="CHEBI:85454"/>
        <dbReference type="EC" id="2.1.1.37"/>
    </reaction>
</comment>
<keyword evidence="2 5" id="KW-0808">Transferase</keyword>
<evidence type="ECO:0000313" key="5">
    <source>
        <dbReference type="EMBL" id="SFD02175.1"/>
    </source>
</evidence>
<dbReference type="SUPFAM" id="SSF53335">
    <property type="entry name" value="S-adenosyl-L-methionine-dependent methyltransferases"/>
    <property type="match status" value="1"/>
</dbReference>
<protein>
    <submittedName>
        <fullName evidence="5">DNA (Cytosine-5)-methyltransferase 1</fullName>
    </submittedName>
</protein>
<evidence type="ECO:0000256" key="1">
    <source>
        <dbReference type="ARBA" id="ARBA00022603"/>
    </source>
</evidence>
<keyword evidence="6" id="KW-1185">Reference proteome</keyword>
<organism evidence="5 6">
    <name type="scientific">Flexibacter flexilis DSM 6793</name>
    <dbReference type="NCBI Taxonomy" id="927664"/>
    <lineage>
        <taxon>Bacteria</taxon>
        <taxon>Pseudomonadati</taxon>
        <taxon>Bacteroidota</taxon>
        <taxon>Cytophagia</taxon>
        <taxon>Cytophagales</taxon>
        <taxon>Flexibacteraceae</taxon>
        <taxon>Flexibacter</taxon>
    </lineage>
</organism>
<dbReference type="AlphaFoldDB" id="A0A1I1NXJ4"/>
<name>A0A1I1NXJ4_9BACT</name>
<dbReference type="Proteomes" id="UP000199514">
    <property type="component" value="Unassembled WGS sequence"/>
</dbReference>
<accession>A0A1I1NXJ4</accession>
<evidence type="ECO:0000256" key="3">
    <source>
        <dbReference type="ARBA" id="ARBA00022747"/>
    </source>
</evidence>
<evidence type="ECO:0000313" key="6">
    <source>
        <dbReference type="Proteomes" id="UP000199514"/>
    </source>
</evidence>
<dbReference type="EMBL" id="FOLE01000023">
    <property type="protein sequence ID" value="SFD02175.1"/>
    <property type="molecule type" value="Genomic_DNA"/>
</dbReference>
<sequence>MQGFPDNFEFPVTNNEAMKQLGNSVAIDAIQYTAQEIVKYLDKFFIK</sequence>